<evidence type="ECO:0000256" key="2">
    <source>
        <dbReference type="ARBA" id="ARBA00022771"/>
    </source>
</evidence>
<comment type="caution">
    <text evidence="5">The sequence shown here is derived from an EMBL/GenBank/DDBJ whole genome shotgun (WGS) entry which is preliminary data.</text>
</comment>
<evidence type="ECO:0000313" key="5">
    <source>
        <dbReference type="EMBL" id="KAG0688189.1"/>
    </source>
</evidence>
<dbReference type="OrthoDB" id="30343at2759"/>
<dbReference type="PROSITE" id="PS00028">
    <property type="entry name" value="ZINC_FINGER_C2H2_1"/>
    <property type="match status" value="1"/>
</dbReference>
<dbReference type="Pfam" id="PF12171">
    <property type="entry name" value="zf-C2H2_jaz"/>
    <property type="match status" value="1"/>
</dbReference>
<accession>A0A9P7BG02</accession>
<dbReference type="InterPro" id="IPR022755">
    <property type="entry name" value="Znf_C2H2_jaz"/>
</dbReference>
<dbReference type="GO" id="GO:0008270">
    <property type="term" value="F:zinc ion binding"/>
    <property type="evidence" value="ECO:0007669"/>
    <property type="project" value="UniProtKB-KW"/>
</dbReference>
<evidence type="ECO:0000313" key="6">
    <source>
        <dbReference type="Proteomes" id="UP000697127"/>
    </source>
</evidence>
<sequence length="147" mass="17410">MSEKNQYGRKTWDVDEYARVAKERKRTGNGRRIDDEFIKKNLNNGISNDEILAFNIRSNNNNEQQETIFGEDNSWFVCRICNRRYKDTMMLTEHLSSKQHQINLQKIKNDKDCEIKIKKDITLENVKEHLYRLRDLKEKDNNGGVGG</sequence>
<evidence type="ECO:0000259" key="4">
    <source>
        <dbReference type="PROSITE" id="PS00028"/>
    </source>
</evidence>
<keyword evidence="6" id="KW-1185">Reference proteome</keyword>
<proteinExistence type="predicted"/>
<evidence type="ECO:0000256" key="1">
    <source>
        <dbReference type="ARBA" id="ARBA00022723"/>
    </source>
</evidence>
<dbReference type="Gene3D" id="3.30.160.60">
    <property type="entry name" value="Classic Zinc Finger"/>
    <property type="match status" value="1"/>
</dbReference>
<evidence type="ECO:0000256" key="3">
    <source>
        <dbReference type="ARBA" id="ARBA00022833"/>
    </source>
</evidence>
<dbReference type="SUPFAM" id="SSF57667">
    <property type="entry name" value="beta-beta-alpha zinc fingers"/>
    <property type="match status" value="1"/>
</dbReference>
<dbReference type="AlphaFoldDB" id="A0A9P7BG02"/>
<dbReference type="InterPro" id="IPR036236">
    <property type="entry name" value="Znf_C2H2_sf"/>
</dbReference>
<keyword evidence="1" id="KW-0479">Metal-binding</keyword>
<feature type="domain" description="C2H2-type" evidence="4">
    <location>
        <begin position="78"/>
        <end position="100"/>
    </location>
</feature>
<dbReference type="InterPro" id="IPR013087">
    <property type="entry name" value="Znf_C2H2_type"/>
</dbReference>
<dbReference type="EMBL" id="PUHW01000174">
    <property type="protein sequence ID" value="KAG0688189.1"/>
    <property type="molecule type" value="Genomic_DNA"/>
</dbReference>
<keyword evidence="2" id="KW-0863">Zinc-finger</keyword>
<reference evidence="5" key="1">
    <citation type="submission" date="2020-11" db="EMBL/GenBank/DDBJ databases">
        <title>Kefir isolates.</title>
        <authorList>
            <person name="Marcisauskas S."/>
            <person name="Kim Y."/>
            <person name="Blasche S."/>
        </authorList>
    </citation>
    <scope>NUCLEOTIDE SEQUENCE</scope>
    <source>
        <strain evidence="5">Olga-1</strain>
    </source>
</reference>
<gene>
    <name evidence="5" type="primary">SNU23</name>
    <name evidence="5" type="ORF">C6P40_001302</name>
</gene>
<keyword evidence="3" id="KW-0862">Zinc</keyword>
<organism evidence="5 6">
    <name type="scientific">Pichia californica</name>
    <dbReference type="NCBI Taxonomy" id="460514"/>
    <lineage>
        <taxon>Eukaryota</taxon>
        <taxon>Fungi</taxon>
        <taxon>Dikarya</taxon>
        <taxon>Ascomycota</taxon>
        <taxon>Saccharomycotina</taxon>
        <taxon>Pichiomycetes</taxon>
        <taxon>Pichiales</taxon>
        <taxon>Pichiaceae</taxon>
        <taxon>Pichia</taxon>
    </lineage>
</organism>
<dbReference type="Proteomes" id="UP000697127">
    <property type="component" value="Unassembled WGS sequence"/>
</dbReference>
<protein>
    <submittedName>
        <fullName evidence="5">U4/U6.U5 snRNP associated protein</fullName>
    </submittedName>
</protein>
<name>A0A9P7BG02_9ASCO</name>